<accession>A0A2R8BD26</accession>
<dbReference type="AlphaFoldDB" id="A0A2R8BD26"/>
<gene>
    <name evidence="2" type="ORF">ASD8599_01643</name>
</gene>
<proteinExistence type="predicted"/>
<dbReference type="EMBL" id="OMOR01000001">
    <property type="protein sequence ID" value="SPH20902.1"/>
    <property type="molecule type" value="Genomic_DNA"/>
</dbReference>
<organism evidence="2 3">
    <name type="scientific">Ascidiaceihabitans donghaensis</name>
    <dbReference type="NCBI Taxonomy" id="1510460"/>
    <lineage>
        <taxon>Bacteria</taxon>
        <taxon>Pseudomonadati</taxon>
        <taxon>Pseudomonadota</taxon>
        <taxon>Alphaproteobacteria</taxon>
        <taxon>Rhodobacterales</taxon>
        <taxon>Paracoccaceae</taxon>
        <taxon>Ascidiaceihabitans</taxon>
    </lineage>
</organism>
<name>A0A2R8BD26_9RHOB</name>
<feature type="domain" description="DUF7742" evidence="1">
    <location>
        <begin position="2"/>
        <end position="86"/>
    </location>
</feature>
<protein>
    <recommendedName>
        <fullName evidence="1">DUF7742 domain-containing protein</fullName>
    </recommendedName>
</protein>
<dbReference type="InterPro" id="IPR056644">
    <property type="entry name" value="DUF7742"/>
</dbReference>
<keyword evidence="3" id="KW-1185">Reference proteome</keyword>
<sequence>MRPVLISDLVHAARVLLQVQKTSRVGFTERLIREADWADRFRKHFGRIHPEWGDGTLSSAAARYPEAAEPNIDNLEFSKCLSTVLCVLRRRRSAK</sequence>
<dbReference type="Proteomes" id="UP000244880">
    <property type="component" value="Unassembled WGS sequence"/>
</dbReference>
<evidence type="ECO:0000259" key="1">
    <source>
        <dbReference type="Pfam" id="PF24891"/>
    </source>
</evidence>
<dbReference type="Pfam" id="PF24891">
    <property type="entry name" value="DUF7742"/>
    <property type="match status" value="1"/>
</dbReference>
<evidence type="ECO:0000313" key="2">
    <source>
        <dbReference type="EMBL" id="SPH20902.1"/>
    </source>
</evidence>
<reference evidence="2 3" key="1">
    <citation type="submission" date="2018-03" db="EMBL/GenBank/DDBJ databases">
        <authorList>
            <person name="Keele B.F."/>
        </authorList>
    </citation>
    <scope>NUCLEOTIDE SEQUENCE [LARGE SCALE GENOMIC DNA]</scope>
    <source>
        <strain evidence="2 3">CECT 8599</strain>
    </source>
</reference>
<evidence type="ECO:0000313" key="3">
    <source>
        <dbReference type="Proteomes" id="UP000244880"/>
    </source>
</evidence>